<reference evidence="10 18" key="6">
    <citation type="submission" date="2019-11" db="EMBL/GenBank/DDBJ databases">
        <title>Draft genome sequence of 12 host-associated Lactobacillus reuteri rodent strains.</title>
        <authorList>
            <person name="Zhang S."/>
            <person name="Ozcam M."/>
            <person name="Van Pijkeren J.P."/>
        </authorList>
    </citation>
    <scope>NUCLEOTIDE SEQUENCE [LARGE SCALE GENOMIC DNA]</scope>
    <source>
        <strain evidence="10 18">N4I</strain>
    </source>
</reference>
<evidence type="ECO:0000259" key="8">
    <source>
        <dbReference type="PROSITE" id="PS51061"/>
    </source>
</evidence>
<dbReference type="RefSeq" id="WP_035152035.1">
    <property type="nucleotide sequence ID" value="NZ_CP128363.1"/>
</dbReference>
<reference evidence="12" key="3">
    <citation type="journal article" date="2018" name="Genome Announc.">
        <title>Fifty-Six Draft Genome Sequences of 10 Lactobacillus Species from 22 Commercial Dietary Supplements.</title>
        <authorList>
            <person name="Gangiredla J."/>
            <person name="Barnaba T.J."/>
            <person name="Mammel M.K."/>
            <person name="Lacher D.W."/>
            <person name="Elkins C.A."/>
            <person name="Lampel K.A."/>
            <person name="Whitehouse C.A."/>
            <person name="Tartera C."/>
        </authorList>
    </citation>
    <scope>NUCLEOTIDE SEQUENCE</scope>
    <source>
        <strain evidence="12">DS12_10</strain>
    </source>
</reference>
<comment type="subunit">
    <text evidence="6">Forms a complex with KhpA.</text>
</comment>
<evidence type="ECO:0000256" key="1">
    <source>
        <dbReference type="ARBA" id="ARBA00022490"/>
    </source>
</evidence>
<protein>
    <recommendedName>
        <fullName evidence="6">RNA-binding protein KhpB</fullName>
    </recommendedName>
    <alternativeName>
        <fullName evidence="6">RNA-binding protein EloR</fullName>
    </alternativeName>
</protein>
<dbReference type="GO" id="GO:0008360">
    <property type="term" value="P:regulation of cell shape"/>
    <property type="evidence" value="ECO:0007669"/>
    <property type="project" value="UniProtKB-KW"/>
</dbReference>
<keyword evidence="5 6" id="KW-0961">Cell wall biogenesis/degradation</keyword>
<feature type="region of interest" description="Disordered" evidence="7">
    <location>
        <begin position="61"/>
        <end position="85"/>
    </location>
</feature>
<dbReference type="Gene3D" id="3.30.300.20">
    <property type="match status" value="1"/>
</dbReference>
<evidence type="ECO:0000256" key="4">
    <source>
        <dbReference type="ARBA" id="ARBA00023186"/>
    </source>
</evidence>
<evidence type="ECO:0000256" key="5">
    <source>
        <dbReference type="ARBA" id="ARBA00023316"/>
    </source>
</evidence>
<dbReference type="SMART" id="SM00393">
    <property type="entry name" value="R3H"/>
    <property type="match status" value="1"/>
</dbReference>
<comment type="caution">
    <text evidence="9">The sequence shown here is derived from an EMBL/GenBank/DDBJ whole genome shotgun (WGS) entry which is preliminary data.</text>
</comment>
<keyword evidence="4 6" id="KW-0143">Chaperone</keyword>
<evidence type="ECO:0000313" key="9">
    <source>
        <dbReference type="EMBL" id="KEK15645.1"/>
    </source>
</evidence>
<dbReference type="InterPro" id="IPR038008">
    <property type="entry name" value="Jag_KH"/>
</dbReference>
<feature type="region of interest" description="Jag_N domain" evidence="6">
    <location>
        <begin position="3"/>
        <end position="53"/>
    </location>
</feature>
<dbReference type="EMBL" id="PTLS01000027">
    <property type="protein sequence ID" value="RMX25632.1"/>
    <property type="molecule type" value="Genomic_DNA"/>
</dbReference>
<keyword evidence="9" id="KW-0238">DNA-binding</keyword>
<dbReference type="GO" id="GO:0071555">
    <property type="term" value="P:cell wall organization"/>
    <property type="evidence" value="ECO:0007669"/>
    <property type="project" value="UniProtKB-KW"/>
</dbReference>
<dbReference type="EMBL" id="WJND01000006">
    <property type="protein sequence ID" value="MRG89360.1"/>
    <property type="molecule type" value="Genomic_DNA"/>
</dbReference>
<dbReference type="EMBL" id="QAZN01000002">
    <property type="protein sequence ID" value="PTV04989.1"/>
    <property type="molecule type" value="Genomic_DNA"/>
</dbReference>
<dbReference type="InterPro" id="IPR036867">
    <property type="entry name" value="R3H_dom_sf"/>
</dbReference>
<organism evidence="9 14">
    <name type="scientific">Limosilactobacillus reuteri</name>
    <name type="common">Lactobacillus reuteri</name>
    <dbReference type="NCBI Taxonomy" id="1598"/>
    <lineage>
        <taxon>Bacteria</taxon>
        <taxon>Bacillati</taxon>
        <taxon>Bacillota</taxon>
        <taxon>Bacilli</taxon>
        <taxon>Lactobacillales</taxon>
        <taxon>Lactobacillaceae</taxon>
        <taxon>Limosilactobacillus</taxon>
    </lineage>
</organism>
<dbReference type="PANTHER" id="PTHR35800:SF1">
    <property type="entry name" value="RNA-BINDING PROTEIN KHPB"/>
    <property type="match status" value="1"/>
</dbReference>
<evidence type="ECO:0000256" key="3">
    <source>
        <dbReference type="ARBA" id="ARBA00022960"/>
    </source>
</evidence>
<reference evidence="16" key="5">
    <citation type="submission" date="2018-04" db="EMBL/GenBank/DDBJ databases">
        <title>Draft Genome Sequences of 10 Lactobacillus Species from 22 Commercial Probiotic Products.</title>
        <authorList>
            <person name="Gangiredla J."/>
            <person name="Barnaba T.J."/>
            <person name="Mammel M.K."/>
            <person name="Lacher D.W."/>
            <person name="Elkins C.A."/>
            <person name="Lampel K.A."/>
            <person name="Whitehouse C.A."/>
            <person name="Tartera C."/>
        </authorList>
    </citation>
    <scope>NUCLEOTIDE SEQUENCE [LARGE SCALE GENOMIC DNA]</scope>
    <source>
        <strain evidence="16">DS12_10</strain>
    </source>
</reference>
<dbReference type="InterPro" id="IPR032782">
    <property type="entry name" value="KhpB_N"/>
</dbReference>
<evidence type="ECO:0000313" key="16">
    <source>
        <dbReference type="Proteomes" id="UP000244083"/>
    </source>
</evidence>
<dbReference type="HAMAP" id="MF_00867">
    <property type="entry name" value="KhpB"/>
    <property type="match status" value="1"/>
</dbReference>
<keyword evidence="1 6" id="KW-0963">Cytoplasm</keyword>
<dbReference type="EMBL" id="JOSX01000013">
    <property type="protein sequence ID" value="KEK15645.1"/>
    <property type="molecule type" value="Genomic_DNA"/>
</dbReference>
<dbReference type="InterPro" id="IPR038247">
    <property type="entry name" value="Jag_N_dom_sf"/>
</dbReference>
<dbReference type="Pfam" id="PF14804">
    <property type="entry name" value="Jag_N"/>
    <property type="match status" value="1"/>
</dbReference>
<evidence type="ECO:0000313" key="15">
    <source>
        <dbReference type="Proteomes" id="UP000095141"/>
    </source>
</evidence>
<dbReference type="Proteomes" id="UP000244083">
    <property type="component" value="Unassembled WGS sequence"/>
</dbReference>
<keyword evidence="3 6" id="KW-0133">Cell shape</keyword>
<evidence type="ECO:0000313" key="12">
    <source>
        <dbReference type="EMBL" id="PTV04989.1"/>
    </source>
</evidence>
<accession>A0A073JQD4</accession>
<dbReference type="InterPro" id="IPR039247">
    <property type="entry name" value="KhpB"/>
</dbReference>
<name>A0A073JQD4_LIMRT</name>
<reference evidence="9 14" key="1">
    <citation type="submission" date="2014-06" db="EMBL/GenBank/DDBJ databases">
        <title>Genetic determinant of reutericyclin biosynthesis of Lactobacillus reuteri.</title>
        <authorList>
            <person name="Lin X."/>
            <person name="Duar R."/>
            <person name="Walter J."/>
            <person name="Gaenzle M."/>
        </authorList>
    </citation>
    <scope>NUCLEOTIDE SEQUENCE [LARGE SCALE GENOMIC DNA]</scope>
    <source>
        <strain evidence="9 14">LTH2584</strain>
    </source>
</reference>
<dbReference type="Proteomes" id="UP000027731">
    <property type="component" value="Unassembled WGS sequence"/>
</dbReference>
<dbReference type="GO" id="GO:0003677">
    <property type="term" value="F:DNA binding"/>
    <property type="evidence" value="ECO:0007669"/>
    <property type="project" value="UniProtKB-KW"/>
</dbReference>
<evidence type="ECO:0000313" key="11">
    <source>
        <dbReference type="EMBL" id="OCX47619.1"/>
    </source>
</evidence>
<reference evidence="13 17" key="4">
    <citation type="journal article" date="2018" name="J Appl Environ Microbiol">
        <title>The gut symbionts Lactobacillus reuteri R2lc and 2010 encode a polyketide synthase cluster that activates the mammalian aryl-hydrocarbon receptor.</title>
        <authorList>
            <person name="Ozcam M."/>
            <person name="Roos S."/>
            <person name="Van Pijkeren J.P."/>
        </authorList>
    </citation>
    <scope>NUCLEOTIDE SEQUENCE [LARGE SCALE GENOMIC DNA]</scope>
    <source>
        <strain evidence="13 17">R2lc</strain>
    </source>
</reference>
<dbReference type="SUPFAM" id="SSF82708">
    <property type="entry name" value="R3H domain"/>
    <property type="match status" value="1"/>
</dbReference>
<dbReference type="SMART" id="SM01245">
    <property type="entry name" value="Jag_N"/>
    <property type="match status" value="1"/>
</dbReference>
<evidence type="ECO:0000313" key="14">
    <source>
        <dbReference type="Proteomes" id="UP000027731"/>
    </source>
</evidence>
<proteinExistence type="inferred from homology"/>
<dbReference type="InterPro" id="IPR015946">
    <property type="entry name" value="KH_dom-like_a/b"/>
</dbReference>
<dbReference type="Pfam" id="PF13083">
    <property type="entry name" value="KH_KhpA-B"/>
    <property type="match status" value="1"/>
</dbReference>
<dbReference type="NCBIfam" id="NF041568">
    <property type="entry name" value="Jag_EloR"/>
    <property type="match status" value="1"/>
</dbReference>
<dbReference type="InterPro" id="IPR034079">
    <property type="entry name" value="R3H_KhpB"/>
</dbReference>
<dbReference type="PATRIC" id="fig|1598.90.peg.973"/>
<evidence type="ECO:0000256" key="6">
    <source>
        <dbReference type="HAMAP-Rule" id="MF_00867"/>
    </source>
</evidence>
<dbReference type="Pfam" id="PF01424">
    <property type="entry name" value="R3H"/>
    <property type="match status" value="1"/>
</dbReference>
<dbReference type="Gene3D" id="3.30.1370.50">
    <property type="entry name" value="R3H-like domain"/>
    <property type="match status" value="1"/>
</dbReference>
<dbReference type="EMBL" id="MCNS01000009">
    <property type="protein sequence ID" value="OCX47619.1"/>
    <property type="molecule type" value="Genomic_DNA"/>
</dbReference>
<dbReference type="Gene3D" id="3.30.30.80">
    <property type="entry name" value="probable RNA-binding protein from clostridium symbiosum atcc 14940"/>
    <property type="match status" value="1"/>
</dbReference>
<dbReference type="CDD" id="cd02414">
    <property type="entry name" value="KH-II_Jag"/>
    <property type="match status" value="1"/>
</dbReference>
<dbReference type="Proteomes" id="UP000095141">
    <property type="component" value="Unassembled WGS sequence"/>
</dbReference>
<comment type="similarity">
    <text evidence="6">Belongs to the KhpB RNA-binding protein family.</text>
</comment>
<dbReference type="AlphaFoldDB" id="A0A073JQD4"/>
<comment type="domain">
    <text evidence="6">Has an N-terminal Jag-N domain and 2 RNA-binding domains (KH and R3H).</text>
</comment>
<dbReference type="CDD" id="cd02644">
    <property type="entry name" value="R3H_jag"/>
    <property type="match status" value="1"/>
</dbReference>
<gene>
    <name evidence="6" type="primary">khpB</name>
    <name evidence="6" type="synonym">eloR</name>
    <name evidence="11" type="ORF">BFD03_06040</name>
    <name evidence="13" type="ORF">C5O77_05485</name>
    <name evidence="12" type="ORF">DB325_02480</name>
    <name evidence="10" type="ORF">GIX76_05060</name>
    <name evidence="9" type="ORF">LR3_07710</name>
</gene>
<reference evidence="11 15" key="2">
    <citation type="submission" date="2016-08" db="EMBL/GenBank/DDBJ databases">
        <title>Probiotic bacterium isolated from chicken gut.</title>
        <authorList>
            <person name="Levy J.L."/>
            <person name="Hassan H.M."/>
            <person name="Mendoza M.A."/>
        </authorList>
    </citation>
    <scope>NUCLEOTIDE SEQUENCE [LARGE SCALE GENOMIC DNA]</scope>
    <source>
        <strain evidence="11 15">P43</strain>
    </source>
</reference>
<dbReference type="InterPro" id="IPR001374">
    <property type="entry name" value="R3H_dom"/>
</dbReference>
<evidence type="ECO:0000256" key="2">
    <source>
        <dbReference type="ARBA" id="ARBA00022884"/>
    </source>
</evidence>
<feature type="domain" description="R3H" evidence="8">
    <location>
        <begin position="189"/>
        <end position="255"/>
    </location>
</feature>
<dbReference type="Proteomes" id="UP000460207">
    <property type="component" value="Unassembled WGS sequence"/>
</dbReference>
<evidence type="ECO:0000313" key="13">
    <source>
        <dbReference type="EMBL" id="RMX25632.1"/>
    </source>
</evidence>
<comment type="subcellular location">
    <subcellularLocation>
        <location evidence="6">Cytoplasm</location>
    </subcellularLocation>
</comment>
<evidence type="ECO:0000256" key="7">
    <source>
        <dbReference type="SAM" id="MobiDB-lite"/>
    </source>
</evidence>
<evidence type="ECO:0000313" key="17">
    <source>
        <dbReference type="Proteomes" id="UP000276940"/>
    </source>
</evidence>
<dbReference type="GO" id="GO:0003723">
    <property type="term" value="F:RNA binding"/>
    <property type="evidence" value="ECO:0007669"/>
    <property type="project" value="UniProtKB-UniRule"/>
</dbReference>
<keyword evidence="2 6" id="KW-0694">RNA-binding</keyword>
<sequence length="255" mass="28968">MAVFTGTTIEEAKEKARVQLKPTINQTIEFVVLQQPRHGFLGIGRRQAQVDAVIKDKEIAMPSLEEKDEQPAKEPKQKPASLNSAEDELDLAEIKRRQQANLKKVQATSKELVEYLTTVFKELGIAVEPRIINLEAHDLKIDLQTEENGRVIGKHGRRINAMEQLSNIFMDYHGAAKVNVELDTSNYRERRQEAVHSLAQKAAMEVVASGKAVFMDPMPARERKQIHHELENNHHVKTYSHGREPYRSIVIAPKD</sequence>
<comment type="function">
    <text evidence="6">A probable RNA chaperone. Forms a complex with KhpA which binds to cellular RNA and controls its expression. Plays a role in peptidoglycan (PG) homeostasis and cell length regulation.</text>
</comment>
<dbReference type="Proteomes" id="UP000276940">
    <property type="component" value="Unassembled WGS sequence"/>
</dbReference>
<dbReference type="GO" id="GO:0009252">
    <property type="term" value="P:peptidoglycan biosynthetic process"/>
    <property type="evidence" value="ECO:0007669"/>
    <property type="project" value="UniProtKB-UniRule"/>
</dbReference>
<evidence type="ECO:0000313" key="10">
    <source>
        <dbReference type="EMBL" id="MRG89360.1"/>
    </source>
</evidence>
<dbReference type="GO" id="GO:0005737">
    <property type="term" value="C:cytoplasm"/>
    <property type="evidence" value="ECO:0007669"/>
    <property type="project" value="UniProtKB-SubCell"/>
</dbReference>
<dbReference type="PROSITE" id="PS51061">
    <property type="entry name" value="R3H"/>
    <property type="match status" value="1"/>
</dbReference>
<evidence type="ECO:0000313" key="18">
    <source>
        <dbReference type="Proteomes" id="UP000460207"/>
    </source>
</evidence>
<dbReference type="PANTHER" id="PTHR35800">
    <property type="entry name" value="PROTEIN JAG"/>
    <property type="match status" value="1"/>
</dbReference>